<organism evidence="2 3">
    <name type="scientific">Acetobacter sacchari</name>
    <dbReference type="NCBI Taxonomy" id="2661687"/>
    <lineage>
        <taxon>Bacteria</taxon>
        <taxon>Pseudomonadati</taxon>
        <taxon>Pseudomonadota</taxon>
        <taxon>Alphaproteobacteria</taxon>
        <taxon>Acetobacterales</taxon>
        <taxon>Acetobacteraceae</taxon>
        <taxon>Acetobacter</taxon>
    </lineage>
</organism>
<reference evidence="2 3" key="1">
    <citation type="submission" date="2021-03" db="EMBL/GenBank/DDBJ databases">
        <title>The complete genome sequence of Acetobacter sacchari TBRC 11175.</title>
        <authorList>
            <person name="Charoenyingcharoen P."/>
            <person name="Yukphan P."/>
        </authorList>
    </citation>
    <scope>NUCLEOTIDE SEQUENCE [LARGE SCALE GENOMIC DNA]</scope>
    <source>
        <strain evidence="2 3">TBRC 11175</strain>
    </source>
</reference>
<keyword evidence="3" id="KW-1185">Reference proteome</keyword>
<feature type="chain" id="PRO_5045166902" description="Secreted protein" evidence="1">
    <location>
        <begin position="28"/>
        <end position="151"/>
    </location>
</feature>
<dbReference type="Proteomes" id="UP000664771">
    <property type="component" value="Unassembled WGS sequence"/>
</dbReference>
<evidence type="ECO:0000256" key="1">
    <source>
        <dbReference type="SAM" id="SignalP"/>
    </source>
</evidence>
<dbReference type="RefSeq" id="WP_207882488.1">
    <property type="nucleotide sequence ID" value="NZ_JAFVMF010000016.1"/>
</dbReference>
<keyword evidence="1" id="KW-0732">Signal</keyword>
<protein>
    <recommendedName>
        <fullName evidence="4">Secreted protein</fullName>
    </recommendedName>
</protein>
<evidence type="ECO:0000313" key="2">
    <source>
        <dbReference type="EMBL" id="MBO1361025.1"/>
    </source>
</evidence>
<proteinExistence type="predicted"/>
<accession>A0ABS3LYM0</accession>
<evidence type="ECO:0008006" key="4">
    <source>
        <dbReference type="Google" id="ProtNLM"/>
    </source>
</evidence>
<evidence type="ECO:0000313" key="3">
    <source>
        <dbReference type="Proteomes" id="UP000664771"/>
    </source>
</evidence>
<gene>
    <name evidence="2" type="ORF">J2D73_14645</name>
</gene>
<name>A0ABS3LYM0_9PROT</name>
<sequence length="151" mass="16191">MVQPGSRHIRNSVACLFLLAGAVNASAAPPKCKAKTYQAAEDASFKVASWSDYLAWYRAYRGCEEGEVGEQFADVTEKLLGDQWSGFAAMKSLLAEDKAFLPFIVRNVSSVSDGSLMTKIVDQAHEQCHHGLEAACAAIGKKAKYVADGGS</sequence>
<comment type="caution">
    <text evidence="2">The sequence shown here is derived from an EMBL/GenBank/DDBJ whole genome shotgun (WGS) entry which is preliminary data.</text>
</comment>
<dbReference type="EMBL" id="JAFVMF010000016">
    <property type="protein sequence ID" value="MBO1361025.1"/>
    <property type="molecule type" value="Genomic_DNA"/>
</dbReference>
<feature type="signal peptide" evidence="1">
    <location>
        <begin position="1"/>
        <end position="27"/>
    </location>
</feature>